<feature type="domain" description="Glucosamine/galactosamine-6-phosphate isomerase" evidence="3">
    <location>
        <begin position="10"/>
        <end position="219"/>
    </location>
</feature>
<evidence type="ECO:0000313" key="4">
    <source>
        <dbReference type="EMBL" id="GMI19264.1"/>
    </source>
</evidence>
<dbReference type="EMBL" id="BRYB01001153">
    <property type="protein sequence ID" value="GMI19264.1"/>
    <property type="molecule type" value="Genomic_DNA"/>
</dbReference>
<dbReference type="PANTHER" id="PTHR11054:SF0">
    <property type="entry name" value="6-PHOSPHOGLUCONOLACTONASE"/>
    <property type="match status" value="1"/>
</dbReference>
<comment type="similarity">
    <text evidence="1 2">Belongs to the glucosamine/galactosamine-6-phosphate isomerase family. 6-phosphogluconolactonase subfamily.</text>
</comment>
<accession>A0ABQ6M4F8</accession>
<evidence type="ECO:0000256" key="2">
    <source>
        <dbReference type="RuleBase" id="RU365095"/>
    </source>
</evidence>
<organism evidence="4 5">
    <name type="scientific">Tetraparma gracilis</name>
    <dbReference type="NCBI Taxonomy" id="2962635"/>
    <lineage>
        <taxon>Eukaryota</taxon>
        <taxon>Sar</taxon>
        <taxon>Stramenopiles</taxon>
        <taxon>Ochrophyta</taxon>
        <taxon>Bolidophyceae</taxon>
        <taxon>Parmales</taxon>
        <taxon>Triparmaceae</taxon>
        <taxon>Tetraparma</taxon>
    </lineage>
</organism>
<dbReference type="InterPro" id="IPR037171">
    <property type="entry name" value="NagB/RpiA_transferase-like"/>
</dbReference>
<dbReference type="NCBIfam" id="TIGR01198">
    <property type="entry name" value="pgl"/>
    <property type="match status" value="1"/>
</dbReference>
<dbReference type="Proteomes" id="UP001165060">
    <property type="component" value="Unassembled WGS sequence"/>
</dbReference>
<evidence type="ECO:0000313" key="5">
    <source>
        <dbReference type="Proteomes" id="UP001165060"/>
    </source>
</evidence>
<dbReference type="InterPro" id="IPR039104">
    <property type="entry name" value="6PGL"/>
</dbReference>
<comment type="pathway">
    <text evidence="2">Carbohydrate degradation; pentose phosphate pathway; D-ribulose 5-phosphate from D-glucose 6-phosphate (oxidative stage): step 2/3.</text>
</comment>
<dbReference type="Gene3D" id="3.40.50.1360">
    <property type="match status" value="1"/>
</dbReference>
<keyword evidence="2" id="KW-0378">Hydrolase</keyword>
<evidence type="ECO:0000256" key="1">
    <source>
        <dbReference type="ARBA" id="ARBA00010662"/>
    </source>
</evidence>
<sequence>MSANLHVHPSKPALASALCSALVAASVPAIASRGKFTVALSGGSIPKLLSPENLAAAFEEAGVGENVGDWVVLLADERYVSPFHEDSNERALREDSFVGQRKAAFHGIGQADGPVEEAAKSYAALVDSVLASNSAGSLDVCVLGMGEDGHTCSLFPDHPLLSVVGDDAPSVAYLTDSPKQPPTRLTLTYPVLNRSRLVLFCAAGEGKSEVFSKMMRKEEGGAEGVVKCEVVGDQPAGRVRAKEMRWLVDSGAVSKL</sequence>
<protein>
    <recommendedName>
        <fullName evidence="2">6-phosphogluconolactonase</fullName>
        <shortName evidence="2">6PGL</shortName>
        <ecNumber evidence="2">3.1.1.31</ecNumber>
    </recommendedName>
</protein>
<name>A0ABQ6M4F8_9STRA</name>
<dbReference type="InterPro" id="IPR006148">
    <property type="entry name" value="Glc/Gal-6P_isomerase"/>
</dbReference>
<comment type="function">
    <text evidence="2">Hydrolysis of 6-phosphogluconolactone to 6-phosphogluconate.</text>
</comment>
<dbReference type="CDD" id="cd01400">
    <property type="entry name" value="6PGL"/>
    <property type="match status" value="1"/>
</dbReference>
<comment type="catalytic activity">
    <reaction evidence="2">
        <text>6-phospho-D-glucono-1,5-lactone + H2O = 6-phospho-D-gluconate + H(+)</text>
        <dbReference type="Rhea" id="RHEA:12556"/>
        <dbReference type="ChEBI" id="CHEBI:15377"/>
        <dbReference type="ChEBI" id="CHEBI:15378"/>
        <dbReference type="ChEBI" id="CHEBI:57955"/>
        <dbReference type="ChEBI" id="CHEBI:58759"/>
        <dbReference type="EC" id="3.1.1.31"/>
    </reaction>
</comment>
<comment type="caution">
    <text evidence="4">The sequence shown here is derived from an EMBL/GenBank/DDBJ whole genome shotgun (WGS) entry which is preliminary data.</text>
</comment>
<gene>
    <name evidence="4" type="ORF">TeGR_g6131</name>
</gene>
<dbReference type="SUPFAM" id="SSF100950">
    <property type="entry name" value="NagB/RpiA/CoA transferase-like"/>
    <property type="match status" value="1"/>
</dbReference>
<proteinExistence type="inferred from homology"/>
<dbReference type="Pfam" id="PF01182">
    <property type="entry name" value="Glucosamine_iso"/>
    <property type="match status" value="1"/>
</dbReference>
<reference evidence="4 5" key="1">
    <citation type="journal article" date="2023" name="Commun. Biol.">
        <title>Genome analysis of Parmales, the sister group of diatoms, reveals the evolutionary specialization of diatoms from phago-mixotrophs to photoautotrophs.</title>
        <authorList>
            <person name="Ban H."/>
            <person name="Sato S."/>
            <person name="Yoshikawa S."/>
            <person name="Yamada K."/>
            <person name="Nakamura Y."/>
            <person name="Ichinomiya M."/>
            <person name="Sato N."/>
            <person name="Blanc-Mathieu R."/>
            <person name="Endo H."/>
            <person name="Kuwata A."/>
            <person name="Ogata H."/>
        </authorList>
    </citation>
    <scope>NUCLEOTIDE SEQUENCE [LARGE SCALE GENOMIC DNA]</scope>
</reference>
<dbReference type="EC" id="3.1.1.31" evidence="2"/>
<dbReference type="InterPro" id="IPR005900">
    <property type="entry name" value="6-phosphogluconolactonase_DevB"/>
</dbReference>
<evidence type="ECO:0000259" key="3">
    <source>
        <dbReference type="Pfam" id="PF01182"/>
    </source>
</evidence>
<keyword evidence="5" id="KW-1185">Reference proteome</keyword>
<dbReference type="PANTHER" id="PTHR11054">
    <property type="entry name" value="6-PHOSPHOGLUCONOLACTONASE"/>
    <property type="match status" value="1"/>
</dbReference>